<dbReference type="Gene3D" id="3.40.50.200">
    <property type="entry name" value="Peptidase S8/S53 domain"/>
    <property type="match status" value="1"/>
</dbReference>
<dbReference type="PROSITE" id="PS51257">
    <property type="entry name" value="PROKAR_LIPOPROTEIN"/>
    <property type="match status" value="1"/>
</dbReference>
<reference evidence="7" key="1">
    <citation type="submission" date="2020-08" db="EMBL/GenBank/DDBJ databases">
        <title>Genome public.</title>
        <authorList>
            <person name="Liu C."/>
            <person name="Sun Q."/>
        </authorList>
    </citation>
    <scope>NUCLEOTIDE SEQUENCE</scope>
    <source>
        <strain evidence="7">N12</strain>
    </source>
</reference>
<dbReference type="PRINTS" id="PR00723">
    <property type="entry name" value="SUBTILISIN"/>
</dbReference>
<gene>
    <name evidence="7" type="ORF">H8744_09265</name>
</gene>
<dbReference type="AlphaFoldDB" id="A0A926IQD1"/>
<dbReference type="PROSITE" id="PS00136">
    <property type="entry name" value="SUBTILASE_ASP"/>
    <property type="match status" value="1"/>
</dbReference>
<accession>A0A926IQD1</accession>
<dbReference type="InterPro" id="IPR015500">
    <property type="entry name" value="Peptidase_S8_subtilisin-rel"/>
</dbReference>
<comment type="caution">
    <text evidence="7">The sequence shown here is derived from an EMBL/GenBank/DDBJ whole genome shotgun (WGS) entry which is preliminary data.</text>
</comment>
<comment type="similarity">
    <text evidence="4">Belongs to the peptidase S8 family.</text>
</comment>
<dbReference type="GO" id="GO:0016020">
    <property type="term" value="C:membrane"/>
    <property type="evidence" value="ECO:0007669"/>
    <property type="project" value="TreeGrafter"/>
</dbReference>
<dbReference type="GO" id="GO:0004252">
    <property type="term" value="F:serine-type endopeptidase activity"/>
    <property type="evidence" value="ECO:0007669"/>
    <property type="project" value="InterPro"/>
</dbReference>
<name>A0A926IQD1_9BACT</name>
<evidence type="ECO:0000313" key="8">
    <source>
        <dbReference type="Proteomes" id="UP000651085"/>
    </source>
</evidence>
<keyword evidence="5" id="KW-0732">Signal</keyword>
<dbReference type="Pfam" id="PF00082">
    <property type="entry name" value="Peptidase_S8"/>
    <property type="match status" value="1"/>
</dbReference>
<organism evidence="7 8">
    <name type="scientific">Jilunia laotingensis</name>
    <dbReference type="NCBI Taxonomy" id="2763675"/>
    <lineage>
        <taxon>Bacteria</taxon>
        <taxon>Pseudomonadati</taxon>
        <taxon>Bacteroidota</taxon>
        <taxon>Bacteroidia</taxon>
        <taxon>Bacteroidales</taxon>
        <taxon>Bacteroidaceae</taxon>
        <taxon>Jilunia</taxon>
    </lineage>
</organism>
<evidence type="ECO:0000259" key="6">
    <source>
        <dbReference type="Pfam" id="PF00082"/>
    </source>
</evidence>
<keyword evidence="3" id="KW-0720">Serine protease</keyword>
<evidence type="ECO:0000256" key="1">
    <source>
        <dbReference type="ARBA" id="ARBA00022670"/>
    </source>
</evidence>
<dbReference type="InterPro" id="IPR036852">
    <property type="entry name" value="Peptidase_S8/S53_dom_sf"/>
</dbReference>
<feature type="chain" id="PRO_5039093616" evidence="5">
    <location>
        <begin position="21"/>
        <end position="311"/>
    </location>
</feature>
<evidence type="ECO:0000256" key="3">
    <source>
        <dbReference type="ARBA" id="ARBA00022825"/>
    </source>
</evidence>
<keyword evidence="1" id="KW-0645">Protease</keyword>
<sequence length="311" mass="33906">MMKTTKILKLFLLLSVGIVAGCNNEDDIHFSTCYSVGTDGTDGELCYELVDTLGYVRFTEQATIEAKERFLQEHYSSLSFVMDCRSGSFSFVKIKGLAELSALESREEIAEAFPVYCDDKKSIHALYGMLFVNTDGSIKIEELLDHLEIKNREIRTEPSASGIGYFHRILISNPDCIGVCNLLAKQSGVTCAEPDFMRFVEKSSTSSQWPLESTEGSGIFAKEAWTISKGSPDIKIAVLDDGVELTHSDLKANLLKGFNAVTDNVTGTNGAPKPGDTHGTKCSGIIAAVDNNQGITGVAPHCKIIPIRIFL</sequence>
<proteinExistence type="inferred from homology"/>
<dbReference type="SUPFAM" id="SSF52743">
    <property type="entry name" value="Subtilisin-like"/>
    <property type="match status" value="1"/>
</dbReference>
<evidence type="ECO:0000256" key="2">
    <source>
        <dbReference type="ARBA" id="ARBA00022801"/>
    </source>
</evidence>
<keyword evidence="2" id="KW-0378">Hydrolase</keyword>
<feature type="signal peptide" evidence="5">
    <location>
        <begin position="1"/>
        <end position="20"/>
    </location>
</feature>
<dbReference type="InterPro" id="IPR023827">
    <property type="entry name" value="Peptidase_S8_Asp-AS"/>
</dbReference>
<comment type="caution">
    <text evidence="4">Lacks conserved residue(s) required for the propagation of feature annotation.</text>
</comment>
<dbReference type="RefSeq" id="WP_262434570.1">
    <property type="nucleotide sequence ID" value="NZ_JACRTF010000001.1"/>
</dbReference>
<feature type="domain" description="Peptidase S8/S53" evidence="6">
    <location>
        <begin position="233"/>
        <end position="309"/>
    </location>
</feature>
<dbReference type="PROSITE" id="PS51892">
    <property type="entry name" value="SUBTILASE"/>
    <property type="match status" value="1"/>
</dbReference>
<dbReference type="PANTHER" id="PTHR42884:SF14">
    <property type="entry name" value="NEUROENDOCRINE CONVERTASE 1"/>
    <property type="match status" value="1"/>
</dbReference>
<dbReference type="PROSITE" id="PS00137">
    <property type="entry name" value="SUBTILASE_HIS"/>
    <property type="match status" value="1"/>
</dbReference>
<dbReference type="InterPro" id="IPR000209">
    <property type="entry name" value="Peptidase_S8/S53_dom"/>
</dbReference>
<dbReference type="PANTHER" id="PTHR42884">
    <property type="entry name" value="PROPROTEIN CONVERTASE SUBTILISIN/KEXIN-RELATED"/>
    <property type="match status" value="1"/>
</dbReference>
<evidence type="ECO:0000313" key="7">
    <source>
        <dbReference type="EMBL" id="MBC8593430.1"/>
    </source>
</evidence>
<evidence type="ECO:0000256" key="4">
    <source>
        <dbReference type="PROSITE-ProRule" id="PRU01240"/>
    </source>
</evidence>
<protein>
    <submittedName>
        <fullName evidence="7">S8 family serine peptidase</fullName>
    </submittedName>
</protein>
<dbReference type="InterPro" id="IPR022398">
    <property type="entry name" value="Peptidase_S8_His-AS"/>
</dbReference>
<dbReference type="EMBL" id="JACRTF010000001">
    <property type="protein sequence ID" value="MBC8593430.1"/>
    <property type="molecule type" value="Genomic_DNA"/>
</dbReference>
<keyword evidence="8" id="KW-1185">Reference proteome</keyword>
<dbReference type="GO" id="GO:0016485">
    <property type="term" value="P:protein processing"/>
    <property type="evidence" value="ECO:0007669"/>
    <property type="project" value="TreeGrafter"/>
</dbReference>
<dbReference type="Proteomes" id="UP000651085">
    <property type="component" value="Unassembled WGS sequence"/>
</dbReference>
<evidence type="ECO:0000256" key="5">
    <source>
        <dbReference type="SAM" id="SignalP"/>
    </source>
</evidence>